<reference evidence="2 3" key="1">
    <citation type="submission" date="2016-12" db="EMBL/GenBank/DDBJ databases">
        <title>The genomes of Aspergillus section Nigri reveals drivers in fungal speciation.</title>
        <authorList>
            <consortium name="DOE Joint Genome Institute"/>
            <person name="Vesth T.C."/>
            <person name="Nybo J."/>
            <person name="Theobald S."/>
            <person name="Brandl J."/>
            <person name="Frisvad J.C."/>
            <person name="Nielsen K.F."/>
            <person name="Lyhne E.K."/>
            <person name="Kogle M.E."/>
            <person name="Kuo A."/>
            <person name="Riley R."/>
            <person name="Clum A."/>
            <person name="Nolan M."/>
            <person name="Lipzen A."/>
            <person name="Salamov A."/>
            <person name="Henrissat B."/>
            <person name="Wiebenga A."/>
            <person name="De Vries R.P."/>
            <person name="Grigoriev I.V."/>
            <person name="Mortensen U.H."/>
            <person name="Andersen M.R."/>
            <person name="Baker S.E."/>
        </authorList>
    </citation>
    <scope>NUCLEOTIDE SEQUENCE [LARGE SCALE GENOMIC DNA]</scope>
    <source>
        <strain evidence="2 3">IBT 23096</strain>
    </source>
</reference>
<sequence>MMAPISEITSRFESPSTPRTSEQWRQALEGVKLLYIRHQYKQCAARAAEILRNTNQKIHPVHKTYLHFYSAISYEGMGRAAHQYSTTKVTLLQTALDCFITCSAVLPGLIPTQDDTDGDPSGVESTPAFHTLGNSSSIGSFVTVIRDIIDKNIDSLADDPFVSDPEPEPDKHISTFDTPSVPPTNRLSQTLLMPPPLKVRKSQEALNSPDPPLNLNQISSGSKQAPNPKASSSRARRPPPLPIQIKPAETTPPAESELHAPISRDSQHAAIVTSPITSPRGASIRRYNGSLRFLRVQITNSIASLRQLIAEVTELQDSRRAAKNFRRSSSFWTFSPVKSPVRGGEKVRSGGLGKASTSTSTLTLTMETKEQRIARLRADGWKTVGLRNPESKWKGTEYYKRYCGAVLDELYLGS</sequence>
<dbReference type="EMBL" id="MSFO01000001">
    <property type="protein sequence ID" value="PLB55832.1"/>
    <property type="molecule type" value="Genomic_DNA"/>
</dbReference>
<dbReference type="VEuPathDB" id="FungiDB:P170DRAFT_453076"/>
<keyword evidence="3" id="KW-1185">Reference proteome</keyword>
<evidence type="ECO:0000313" key="2">
    <source>
        <dbReference type="EMBL" id="PLB55832.1"/>
    </source>
</evidence>
<accession>A0A2I2GSI4</accession>
<name>A0A2I2GSI4_9EURO</name>
<dbReference type="Proteomes" id="UP000234275">
    <property type="component" value="Unassembled WGS sequence"/>
</dbReference>
<feature type="region of interest" description="Disordered" evidence="1">
    <location>
        <begin position="159"/>
        <end position="266"/>
    </location>
</feature>
<feature type="compositionally biased region" description="Polar residues" evidence="1">
    <location>
        <begin position="7"/>
        <end position="21"/>
    </location>
</feature>
<dbReference type="OrthoDB" id="3641178at2759"/>
<proteinExistence type="predicted"/>
<evidence type="ECO:0000256" key="1">
    <source>
        <dbReference type="SAM" id="MobiDB-lite"/>
    </source>
</evidence>
<dbReference type="GeneID" id="36559030"/>
<gene>
    <name evidence="2" type="ORF">P170DRAFT_453076</name>
</gene>
<protein>
    <submittedName>
        <fullName evidence="2">Uncharacterized protein</fullName>
    </submittedName>
</protein>
<evidence type="ECO:0000313" key="3">
    <source>
        <dbReference type="Proteomes" id="UP000234275"/>
    </source>
</evidence>
<dbReference type="RefSeq" id="XP_024711134.1">
    <property type="nucleotide sequence ID" value="XM_024851331.1"/>
</dbReference>
<organism evidence="2 3">
    <name type="scientific">Aspergillus steynii IBT 23096</name>
    <dbReference type="NCBI Taxonomy" id="1392250"/>
    <lineage>
        <taxon>Eukaryota</taxon>
        <taxon>Fungi</taxon>
        <taxon>Dikarya</taxon>
        <taxon>Ascomycota</taxon>
        <taxon>Pezizomycotina</taxon>
        <taxon>Eurotiomycetes</taxon>
        <taxon>Eurotiomycetidae</taxon>
        <taxon>Eurotiales</taxon>
        <taxon>Aspergillaceae</taxon>
        <taxon>Aspergillus</taxon>
        <taxon>Aspergillus subgen. Circumdati</taxon>
    </lineage>
</organism>
<feature type="region of interest" description="Disordered" evidence="1">
    <location>
        <begin position="1"/>
        <end position="21"/>
    </location>
</feature>
<comment type="caution">
    <text evidence="2">The sequence shown here is derived from an EMBL/GenBank/DDBJ whole genome shotgun (WGS) entry which is preliminary data.</text>
</comment>
<dbReference type="AlphaFoldDB" id="A0A2I2GSI4"/>
<feature type="compositionally biased region" description="Polar residues" evidence="1">
    <location>
        <begin position="175"/>
        <end position="191"/>
    </location>
</feature>
<feature type="compositionally biased region" description="Polar residues" evidence="1">
    <location>
        <begin position="214"/>
        <end position="224"/>
    </location>
</feature>